<evidence type="ECO:0000256" key="5">
    <source>
        <dbReference type="ARBA" id="ARBA00022927"/>
    </source>
</evidence>
<evidence type="ECO:0000256" key="6">
    <source>
        <dbReference type="ARBA" id="ARBA00023006"/>
    </source>
</evidence>
<keyword evidence="5" id="KW-0813">Transport</keyword>
<dbReference type="InterPro" id="IPR007135">
    <property type="entry name" value="Atg3/Atg10"/>
</dbReference>
<keyword evidence="9" id="KW-1185">Reference proteome</keyword>
<sequence>MLSSFPHLSDSEFNGACQHLLDRFHLHSHQQETWLSVDLLHQSETTYLRITTALLSPQTTHIEANNLTSHDELEDDADEETLTPTAPPDPTIHNSIILSPTYRVPVLYIHISDSQHRYPPTMINLYSYIIPPQFKVQTEHVGVMGGITVTDHPVTNSPVFFIHPCRTAEVMQAIVGEREVSAGEYLMLWIGALGKCVGLNVPLALMRENETK</sequence>
<accession>A0A6A6AT74</accession>
<protein>
    <recommendedName>
        <fullName evidence="2">Ubiquitin-like-conjugating enzyme ATG10</fullName>
    </recommendedName>
    <alternativeName>
        <fullName evidence="7">Autophagy-related protein 10</fullName>
    </alternativeName>
</protein>
<keyword evidence="6" id="KW-0072">Autophagy</keyword>
<keyword evidence="4" id="KW-0833">Ubl conjugation pathway</keyword>
<gene>
    <name evidence="8" type="ORF">P153DRAFT_280972</name>
</gene>
<evidence type="ECO:0000256" key="2">
    <source>
        <dbReference type="ARBA" id="ARBA00021099"/>
    </source>
</evidence>
<dbReference type="Proteomes" id="UP000799771">
    <property type="component" value="Unassembled WGS sequence"/>
</dbReference>
<dbReference type="RefSeq" id="XP_033528551.1">
    <property type="nucleotide sequence ID" value="XM_033663112.1"/>
</dbReference>
<keyword evidence="5" id="KW-0653">Protein transport</keyword>
<evidence type="ECO:0000313" key="9">
    <source>
        <dbReference type="Proteomes" id="UP000799771"/>
    </source>
</evidence>
<evidence type="ECO:0000256" key="7">
    <source>
        <dbReference type="ARBA" id="ARBA00029833"/>
    </source>
</evidence>
<dbReference type="GO" id="GO:0061651">
    <property type="term" value="F:Atg12 conjugating enzyme activity"/>
    <property type="evidence" value="ECO:0007669"/>
    <property type="project" value="TreeGrafter"/>
</dbReference>
<dbReference type="Gene3D" id="3.30.1460.50">
    <property type="match status" value="1"/>
</dbReference>
<evidence type="ECO:0000256" key="4">
    <source>
        <dbReference type="ARBA" id="ARBA00022786"/>
    </source>
</evidence>
<dbReference type="GO" id="GO:0005829">
    <property type="term" value="C:cytosol"/>
    <property type="evidence" value="ECO:0007669"/>
    <property type="project" value="TreeGrafter"/>
</dbReference>
<dbReference type="AlphaFoldDB" id="A0A6A6AT74"/>
<dbReference type="Pfam" id="PF03987">
    <property type="entry name" value="Autophagy_act_C"/>
    <property type="match status" value="1"/>
</dbReference>
<proteinExistence type="inferred from homology"/>
<reference evidence="8" key="1">
    <citation type="journal article" date="2020" name="Stud. Mycol.">
        <title>101 Dothideomycetes genomes: a test case for predicting lifestyles and emergence of pathogens.</title>
        <authorList>
            <person name="Haridas S."/>
            <person name="Albert R."/>
            <person name="Binder M."/>
            <person name="Bloem J."/>
            <person name="Labutti K."/>
            <person name="Salamov A."/>
            <person name="Andreopoulos B."/>
            <person name="Baker S."/>
            <person name="Barry K."/>
            <person name="Bills G."/>
            <person name="Bluhm B."/>
            <person name="Cannon C."/>
            <person name="Castanera R."/>
            <person name="Culley D."/>
            <person name="Daum C."/>
            <person name="Ezra D."/>
            <person name="Gonzalez J."/>
            <person name="Henrissat B."/>
            <person name="Kuo A."/>
            <person name="Liang C."/>
            <person name="Lipzen A."/>
            <person name="Lutzoni F."/>
            <person name="Magnuson J."/>
            <person name="Mondo S."/>
            <person name="Nolan M."/>
            <person name="Ohm R."/>
            <person name="Pangilinan J."/>
            <person name="Park H.-J."/>
            <person name="Ramirez L."/>
            <person name="Alfaro M."/>
            <person name="Sun H."/>
            <person name="Tritt A."/>
            <person name="Yoshinaga Y."/>
            <person name="Zwiers L.-H."/>
            <person name="Turgeon B."/>
            <person name="Goodwin S."/>
            <person name="Spatafora J."/>
            <person name="Crous P."/>
            <person name="Grigoriev I."/>
        </authorList>
    </citation>
    <scope>NUCLEOTIDE SEQUENCE</scope>
    <source>
        <strain evidence="8">CBS 119687</strain>
    </source>
</reference>
<comment type="similarity">
    <text evidence="1">Belongs to the ATG10 family.</text>
</comment>
<dbReference type="PANTHER" id="PTHR14957">
    <property type="entry name" value="UBIQUITIN-LIKE-CONJUGATING ENZYME ATG10"/>
    <property type="match status" value="1"/>
</dbReference>
<dbReference type="GO" id="GO:0000422">
    <property type="term" value="P:autophagy of mitochondrion"/>
    <property type="evidence" value="ECO:0007669"/>
    <property type="project" value="TreeGrafter"/>
</dbReference>
<evidence type="ECO:0000256" key="1">
    <source>
        <dbReference type="ARBA" id="ARBA00005696"/>
    </source>
</evidence>
<dbReference type="EMBL" id="ML977498">
    <property type="protein sequence ID" value="KAF2134164.1"/>
    <property type="molecule type" value="Genomic_DNA"/>
</dbReference>
<name>A0A6A6AT74_9PLEO</name>
<dbReference type="OrthoDB" id="4089664at2759"/>
<evidence type="ECO:0000313" key="8">
    <source>
        <dbReference type="EMBL" id="KAF2134164.1"/>
    </source>
</evidence>
<keyword evidence="3" id="KW-0808">Transferase</keyword>
<dbReference type="GO" id="GO:0015031">
    <property type="term" value="P:protein transport"/>
    <property type="evidence" value="ECO:0007669"/>
    <property type="project" value="UniProtKB-KW"/>
</dbReference>
<evidence type="ECO:0000256" key="3">
    <source>
        <dbReference type="ARBA" id="ARBA00022679"/>
    </source>
</evidence>
<dbReference type="GO" id="GO:0032446">
    <property type="term" value="P:protein modification by small protein conjugation"/>
    <property type="evidence" value="ECO:0007669"/>
    <property type="project" value="TreeGrafter"/>
</dbReference>
<dbReference type="PANTHER" id="PTHR14957:SF1">
    <property type="entry name" value="UBIQUITIN-LIKE-CONJUGATING ENZYME ATG10"/>
    <property type="match status" value="1"/>
</dbReference>
<organism evidence="8 9">
    <name type="scientific">Dothidotthia symphoricarpi CBS 119687</name>
    <dbReference type="NCBI Taxonomy" id="1392245"/>
    <lineage>
        <taxon>Eukaryota</taxon>
        <taxon>Fungi</taxon>
        <taxon>Dikarya</taxon>
        <taxon>Ascomycota</taxon>
        <taxon>Pezizomycotina</taxon>
        <taxon>Dothideomycetes</taxon>
        <taxon>Pleosporomycetidae</taxon>
        <taxon>Pleosporales</taxon>
        <taxon>Dothidotthiaceae</taxon>
        <taxon>Dothidotthia</taxon>
    </lineage>
</organism>
<dbReference type="GeneID" id="54403544"/>
<dbReference type="GO" id="GO:0000045">
    <property type="term" value="P:autophagosome assembly"/>
    <property type="evidence" value="ECO:0007669"/>
    <property type="project" value="TreeGrafter"/>
</dbReference>